<dbReference type="Pfam" id="PF08447">
    <property type="entry name" value="PAS_3"/>
    <property type="match status" value="2"/>
</dbReference>
<name>A4XEU1_NOVAD</name>
<dbReference type="InterPro" id="IPR050903">
    <property type="entry name" value="Bact_Chemotaxis_MeTrfase"/>
</dbReference>
<evidence type="ECO:0000256" key="1">
    <source>
        <dbReference type="PROSITE-ProRule" id="PRU00284"/>
    </source>
</evidence>
<dbReference type="InterPro" id="IPR013656">
    <property type="entry name" value="PAS_4"/>
</dbReference>
<reference evidence="5 6" key="1">
    <citation type="submission" date="2007-04" db="EMBL/GenBank/DDBJ databases">
        <title>Complete sequence of plasmid pNL2 of Novosphingobium aromaticivorans DSM 12444.</title>
        <authorList>
            <consortium name="US DOE Joint Genome Institute"/>
            <person name="Copeland A."/>
            <person name="Lucas S."/>
            <person name="Lapidus A."/>
            <person name="Barry K."/>
            <person name="Detter J.C."/>
            <person name="Glavina del Rio T."/>
            <person name="Hammon N."/>
            <person name="Israni S."/>
            <person name="Dalin E."/>
            <person name="Tice H."/>
            <person name="Pitluck S."/>
            <person name="Chertkov O."/>
            <person name="Han C."/>
            <person name="Thomson S."/>
            <person name="Schmutz J."/>
            <person name="Larimer F."/>
            <person name="Land M."/>
            <person name="Kyrpides N."/>
            <person name="Ivanova N."/>
            <person name="Fredrickson J."/>
            <person name="Romine M.F."/>
            <person name="Richardson P."/>
        </authorList>
    </citation>
    <scope>NUCLEOTIDE SEQUENCE [LARGE SCALE GENOMIC DNA]</scope>
    <source>
        <strain evidence="6">ATCC 700278 / DSM 12444 / CCUG 56034 / CIP 105152 / NBRC 16084 / F199</strain>
        <plasmid evidence="5 6">pNL2</plasmid>
    </source>
</reference>
<dbReference type="Gene3D" id="3.30.450.20">
    <property type="entry name" value="PAS domain"/>
    <property type="match status" value="3"/>
</dbReference>
<feature type="domain" description="PAC" evidence="4">
    <location>
        <begin position="314"/>
        <end position="366"/>
    </location>
</feature>
<dbReference type="GO" id="GO:0007165">
    <property type="term" value="P:signal transduction"/>
    <property type="evidence" value="ECO:0007669"/>
    <property type="project" value="UniProtKB-KW"/>
</dbReference>
<dbReference type="Proteomes" id="UP000009134">
    <property type="component" value="Plasmid pNL2"/>
</dbReference>
<dbReference type="AlphaFoldDB" id="A4XEU1"/>
<protein>
    <submittedName>
        <fullName evidence="5">Methyl-accepting chemotaxis sensory transducer</fullName>
    </submittedName>
</protein>
<geneLocation type="plasmid" evidence="5 6">
    <name>pNL2</name>
</geneLocation>
<dbReference type="PANTHER" id="PTHR24422:SF10">
    <property type="entry name" value="CHEMOTAXIS PROTEIN METHYLTRANSFERASE 2"/>
    <property type="match status" value="1"/>
</dbReference>
<feature type="domain" description="PAS" evidence="3">
    <location>
        <begin position="377"/>
        <end position="407"/>
    </location>
</feature>
<gene>
    <name evidence="5" type="ordered locus">Saro_3592</name>
</gene>
<dbReference type="SUPFAM" id="SSF58104">
    <property type="entry name" value="Methyl-accepting chemotaxis protein (MCP) signaling domain"/>
    <property type="match status" value="1"/>
</dbReference>
<sequence length="681" mass="73313">MTIQTPPLDLVGQAAAALADASVILSFDRKTGKCVGGNDEALRLFGGSGLSDHDFASIFVADVAAWTRICNGEIARVSGGVPQPSGGFAGISGAARLGEGRSAPVLFMGVRTCDGDGDVALLVHRNDALGKALPICQYSPTGTIVAINDTYLERTGRDREAVVGKPFTALWQGANVPADPQAWWSRFSRGESEIVLRRHDAGAGKTVWLREAFVPTLDGDRLISVLCYSCDATETVDQLNEQSEQIAAISRSHAMIEFDLEGNILWANEHMLETTGYRLDEIKGRHHRLFCEPELVSSPEYASLWERLGRGEYVSGEFKRLTKAGEEIWIRASYNPIIGTDGKPTKICKIAADVTAQKVLSNEYQAKVVAINRALAVIEFDLDGNVLTANDNFLSTMGYSLREVSGQHHSMFCAPDYVRSREYAEFWLKLNRGEFHAGRFHRVGKYDRDVWIQATYNPIFDLRGKPVRVVKFAFDITDQVAMEREIEARASDLGGLVERLSSSIAAITDATTSANGLAQSTRDNAEKGMDALSKAIEAIELIQTSAAGIAEIVGIIGEIAGQTNLLAFNAEIEAARAGEHGVGFSVVAGEVRRLAERSSTAARDISRLIDESIGRIGLGTARSHEASNAFDGIVDSVRRTGSAIEAISASVSVQDQVSADAVSLINSLANVTGASARSQAS</sequence>
<dbReference type="RefSeq" id="WP_011906839.1">
    <property type="nucleotide sequence ID" value="NC_009427.1"/>
</dbReference>
<dbReference type="EMBL" id="CP000677">
    <property type="protein sequence ID" value="ABP64452.1"/>
    <property type="molecule type" value="Genomic_DNA"/>
</dbReference>
<dbReference type="CDD" id="cd00130">
    <property type="entry name" value="PAS"/>
    <property type="match status" value="3"/>
</dbReference>
<dbReference type="InterPro" id="IPR013655">
    <property type="entry name" value="PAS_fold_3"/>
</dbReference>
<keyword evidence="6" id="KW-1185">Reference proteome</keyword>
<dbReference type="SMART" id="SM00091">
    <property type="entry name" value="PAS"/>
    <property type="match status" value="3"/>
</dbReference>
<dbReference type="PROSITE" id="PS50111">
    <property type="entry name" value="CHEMOTAXIS_TRANSDUC_2"/>
    <property type="match status" value="1"/>
</dbReference>
<proteinExistence type="predicted"/>
<dbReference type="InterPro" id="IPR004089">
    <property type="entry name" value="MCPsignal_dom"/>
</dbReference>
<dbReference type="SMART" id="SM00086">
    <property type="entry name" value="PAC"/>
    <property type="match status" value="2"/>
</dbReference>
<accession>A4XEU1</accession>
<dbReference type="InterPro" id="IPR000700">
    <property type="entry name" value="PAS-assoc_C"/>
</dbReference>
<evidence type="ECO:0000313" key="5">
    <source>
        <dbReference type="EMBL" id="ABP64452.1"/>
    </source>
</evidence>
<evidence type="ECO:0000313" key="6">
    <source>
        <dbReference type="Proteomes" id="UP000009134"/>
    </source>
</evidence>
<dbReference type="Pfam" id="PF08448">
    <property type="entry name" value="PAS_4"/>
    <property type="match status" value="1"/>
</dbReference>
<dbReference type="Gene3D" id="1.10.287.950">
    <property type="entry name" value="Methyl-accepting chemotaxis protein"/>
    <property type="match status" value="1"/>
</dbReference>
<dbReference type="HOGENOM" id="CLU_000445_107_26_5"/>
<dbReference type="Pfam" id="PF00015">
    <property type="entry name" value="MCPsignal"/>
    <property type="match status" value="1"/>
</dbReference>
<keyword evidence="1" id="KW-0807">Transducer</keyword>
<feature type="domain" description="PAC" evidence="4">
    <location>
        <begin position="436"/>
        <end position="488"/>
    </location>
</feature>
<evidence type="ECO:0000259" key="3">
    <source>
        <dbReference type="PROSITE" id="PS50112"/>
    </source>
</evidence>
<keyword evidence="5" id="KW-0614">Plasmid</keyword>
<feature type="domain" description="PAS" evidence="3">
    <location>
        <begin position="255"/>
        <end position="294"/>
    </location>
</feature>
<dbReference type="GO" id="GO:0016020">
    <property type="term" value="C:membrane"/>
    <property type="evidence" value="ECO:0007669"/>
    <property type="project" value="InterPro"/>
</dbReference>
<dbReference type="SUPFAM" id="SSF55785">
    <property type="entry name" value="PYP-like sensor domain (PAS domain)"/>
    <property type="match status" value="3"/>
</dbReference>
<dbReference type="NCBIfam" id="TIGR00229">
    <property type="entry name" value="sensory_box"/>
    <property type="match status" value="2"/>
</dbReference>
<dbReference type="InterPro" id="IPR000014">
    <property type="entry name" value="PAS"/>
</dbReference>
<dbReference type="PROSITE" id="PS50113">
    <property type="entry name" value="PAC"/>
    <property type="match status" value="2"/>
</dbReference>
<evidence type="ECO:0000259" key="4">
    <source>
        <dbReference type="PROSITE" id="PS50113"/>
    </source>
</evidence>
<evidence type="ECO:0000259" key="2">
    <source>
        <dbReference type="PROSITE" id="PS50111"/>
    </source>
</evidence>
<dbReference type="PANTHER" id="PTHR24422">
    <property type="entry name" value="CHEMOTAXIS PROTEIN METHYLTRANSFERASE"/>
    <property type="match status" value="1"/>
</dbReference>
<dbReference type="PROSITE" id="PS50112">
    <property type="entry name" value="PAS"/>
    <property type="match status" value="2"/>
</dbReference>
<dbReference type="eggNOG" id="COG0840">
    <property type="taxonomic scope" value="Bacteria"/>
</dbReference>
<organism evidence="5 6">
    <name type="scientific">Novosphingobium aromaticivorans (strain ATCC 700278 / DSM 12444 / CCUG 56034 / CIP 105152 / NBRC 16084 / F199)</name>
    <dbReference type="NCBI Taxonomy" id="279238"/>
    <lineage>
        <taxon>Bacteria</taxon>
        <taxon>Pseudomonadati</taxon>
        <taxon>Pseudomonadota</taxon>
        <taxon>Alphaproteobacteria</taxon>
        <taxon>Sphingomonadales</taxon>
        <taxon>Sphingomonadaceae</taxon>
        <taxon>Novosphingobium</taxon>
    </lineage>
</organism>
<dbReference type="InterPro" id="IPR035965">
    <property type="entry name" value="PAS-like_dom_sf"/>
</dbReference>
<dbReference type="SMART" id="SM00283">
    <property type="entry name" value="MA"/>
    <property type="match status" value="1"/>
</dbReference>
<dbReference type="KEGG" id="nar:Saro_3592"/>
<dbReference type="InterPro" id="IPR001610">
    <property type="entry name" value="PAC"/>
</dbReference>
<feature type="domain" description="Methyl-accepting transducer" evidence="2">
    <location>
        <begin position="497"/>
        <end position="681"/>
    </location>
</feature>